<gene>
    <name evidence="1" type="ORF">DXU93_00170</name>
</gene>
<comment type="caution">
    <text evidence="1">The sequence shown here is derived from an EMBL/GenBank/DDBJ whole genome shotgun (WGS) entry which is preliminary data.</text>
</comment>
<evidence type="ECO:0008006" key="3">
    <source>
        <dbReference type="Google" id="ProtNLM"/>
    </source>
</evidence>
<proteinExistence type="predicted"/>
<protein>
    <recommendedName>
        <fullName evidence="3">T9SS C-terminal target domain-containing protein</fullName>
    </recommendedName>
</protein>
<dbReference type="AlphaFoldDB" id="A0A3E1F0Y1"/>
<organism evidence="1 2">
    <name type="scientific">Brumimicrobium aurantiacum</name>
    <dbReference type="NCBI Taxonomy" id="1737063"/>
    <lineage>
        <taxon>Bacteria</taxon>
        <taxon>Pseudomonadati</taxon>
        <taxon>Bacteroidota</taxon>
        <taxon>Flavobacteriia</taxon>
        <taxon>Flavobacteriales</taxon>
        <taxon>Crocinitomicaceae</taxon>
        <taxon>Brumimicrobium</taxon>
    </lineage>
</organism>
<dbReference type="RefSeq" id="WP_116879227.1">
    <property type="nucleotide sequence ID" value="NZ_QURB01000001.1"/>
</dbReference>
<dbReference type="InterPro" id="IPR015915">
    <property type="entry name" value="Kelch-typ_b-propeller"/>
</dbReference>
<dbReference type="Proteomes" id="UP000257127">
    <property type="component" value="Unassembled WGS sequence"/>
</dbReference>
<keyword evidence="2" id="KW-1185">Reference proteome</keyword>
<evidence type="ECO:0000313" key="1">
    <source>
        <dbReference type="EMBL" id="RFC55387.1"/>
    </source>
</evidence>
<reference evidence="1 2" key="1">
    <citation type="submission" date="2018-08" db="EMBL/GenBank/DDBJ databases">
        <title>The draft genome squence of Brumimicrobium sp. N62.</title>
        <authorList>
            <person name="Du Z.-J."/>
            <person name="Luo H.-R."/>
        </authorList>
    </citation>
    <scope>NUCLEOTIDE SEQUENCE [LARGE SCALE GENOMIC DNA]</scope>
    <source>
        <strain evidence="1 2">N62</strain>
    </source>
</reference>
<dbReference type="EMBL" id="QURB01000001">
    <property type="protein sequence ID" value="RFC55387.1"/>
    <property type="molecule type" value="Genomic_DNA"/>
</dbReference>
<accession>A0A3E1F0Y1</accession>
<dbReference type="Pfam" id="PF24681">
    <property type="entry name" value="Kelch_KLHDC2_KLHL20_DRC7"/>
    <property type="match status" value="1"/>
</dbReference>
<dbReference type="Gene3D" id="2.120.10.80">
    <property type="entry name" value="Kelch-type beta propeller"/>
    <property type="match status" value="1"/>
</dbReference>
<dbReference type="OrthoDB" id="9769308at2"/>
<name>A0A3E1F0Y1_9FLAO</name>
<sequence>MKQLVLLISLILIPFVMKAQGSWTWTQLADLPIPTSNNALVEASTPNGKFAYSFGGITDSLTHQDIHQRVFKYNVSQDIWSEMDPIPDTLGKIGSAASFVNGKIYLIGGYHVEANGDETSSEKVHIYNPLNDEFEPNGTNLPIPIDDHVQAVWKDSLIYVVTGWSNTSNSPAVQIYNPYTNTWTLGESTPNTSEFKSFGASGYILGDTIFYFGGVKDAPNFETTNFLRKGVIDPNNPTQIDWSIININSGLPIYRSACSGHNYSVFWIGGTQEAYNYNAIEYYTNDTVYSNSRIFEINFQTQQQSNLFNEQNRVMDLRGIAKIGGGNWIIAGGIDSLKASNETYLLHNPDLSNIDQAITPPYFEVYSEDSNFKVITENVGEVTVYDIQGRTLFSSKKQLADLIIEKSTLQGGMLLFTFDDKINLPILIKKINQ</sequence>
<evidence type="ECO:0000313" key="2">
    <source>
        <dbReference type="Proteomes" id="UP000257127"/>
    </source>
</evidence>
<dbReference type="SUPFAM" id="SSF117281">
    <property type="entry name" value="Kelch motif"/>
    <property type="match status" value="1"/>
</dbReference>
<dbReference type="PANTHER" id="PTHR45632">
    <property type="entry name" value="LD33804P"/>
    <property type="match status" value="1"/>
</dbReference>